<dbReference type="Proteomes" id="UP000494170">
    <property type="component" value="Unassembled WGS sequence"/>
</dbReference>
<dbReference type="EMBL" id="CABVPY010000018">
    <property type="protein sequence ID" value="VWB70087.1"/>
    <property type="molecule type" value="Genomic_DNA"/>
</dbReference>
<reference evidence="1 2" key="1">
    <citation type="submission" date="2019-09" db="EMBL/GenBank/DDBJ databases">
        <authorList>
            <person name="Depoorter E."/>
        </authorList>
    </citation>
    <scope>NUCLEOTIDE SEQUENCE [LARGE SCALE GENOMIC DNA]</scope>
    <source>
        <strain evidence="1">LMG 6863</strain>
    </source>
</reference>
<evidence type="ECO:0000313" key="1">
    <source>
        <dbReference type="EMBL" id="VWB70087.1"/>
    </source>
</evidence>
<protein>
    <submittedName>
        <fullName evidence="1">Uncharacterized protein</fullName>
    </submittedName>
</protein>
<evidence type="ECO:0000313" key="2">
    <source>
        <dbReference type="Proteomes" id="UP000494170"/>
    </source>
</evidence>
<gene>
    <name evidence="1" type="ORF">BLA6863_03284</name>
</gene>
<proteinExistence type="predicted"/>
<accession>A0A6P2LS77</accession>
<sequence>MTAPGKGTPNCRDCQHVKPDTGPISLFGLLPWKWEFARCGRTMHPEPLNPGSTPGVVIHRHPLVGVERAITFHACGPAARYFQLRRTS</sequence>
<dbReference type="RefSeq" id="WP_174941265.1">
    <property type="nucleotide sequence ID" value="NZ_CABVPY010000018.1"/>
</dbReference>
<name>A0A6P2LS77_BURL3</name>
<dbReference type="AlphaFoldDB" id="A0A6P2LS77"/>
<organism evidence="1 2">
    <name type="scientific">Burkholderia lata (strain ATCC 17760 / DSM 23089 / LMG 22485 / NCIMB 9086 / R18194 / 383)</name>
    <dbReference type="NCBI Taxonomy" id="482957"/>
    <lineage>
        <taxon>Bacteria</taxon>
        <taxon>Pseudomonadati</taxon>
        <taxon>Pseudomonadota</taxon>
        <taxon>Betaproteobacteria</taxon>
        <taxon>Burkholderiales</taxon>
        <taxon>Burkholderiaceae</taxon>
        <taxon>Burkholderia</taxon>
        <taxon>Burkholderia cepacia complex</taxon>
    </lineage>
</organism>